<dbReference type="FunFam" id="3.40.50.300:FF:000366">
    <property type="entry name" value="GTPase, IMAP family member 2"/>
    <property type="match status" value="1"/>
</dbReference>
<evidence type="ECO:0000256" key="1">
    <source>
        <dbReference type="ARBA" id="ARBA00008535"/>
    </source>
</evidence>
<dbReference type="GeneTree" id="ENSGT00940000164100"/>
<dbReference type="InterPro" id="IPR027417">
    <property type="entry name" value="P-loop_NTPase"/>
</dbReference>
<reference evidence="6" key="2">
    <citation type="submission" date="2025-09" db="UniProtKB">
        <authorList>
            <consortium name="Ensembl"/>
        </authorList>
    </citation>
    <scope>IDENTIFICATION</scope>
</reference>
<dbReference type="GeneID" id="127375707"/>
<evidence type="ECO:0000256" key="4">
    <source>
        <dbReference type="SAM" id="MobiDB-lite"/>
    </source>
</evidence>
<dbReference type="SUPFAM" id="SSF52540">
    <property type="entry name" value="P-loop containing nucleoside triphosphate hydrolases"/>
    <property type="match status" value="3"/>
</dbReference>
<dbReference type="GO" id="GO:0005525">
    <property type="term" value="F:GTP binding"/>
    <property type="evidence" value="ECO:0007669"/>
    <property type="project" value="UniProtKB-KW"/>
</dbReference>
<feature type="compositionally biased region" description="Basic and acidic residues" evidence="4">
    <location>
        <begin position="630"/>
        <end position="645"/>
    </location>
</feature>
<evidence type="ECO:0000313" key="6">
    <source>
        <dbReference type="Ensembl" id="ENSDLAP00005037537.1"/>
    </source>
</evidence>
<feature type="region of interest" description="Disordered" evidence="4">
    <location>
        <begin position="706"/>
        <end position="736"/>
    </location>
</feature>
<proteinExistence type="inferred from homology"/>
<feature type="domain" description="AIG1-type G" evidence="5">
    <location>
        <begin position="409"/>
        <end position="610"/>
    </location>
</feature>
<organism evidence="6 7">
    <name type="scientific">Dicentrarchus labrax</name>
    <name type="common">European seabass</name>
    <name type="synonym">Morone labrax</name>
    <dbReference type="NCBI Taxonomy" id="13489"/>
    <lineage>
        <taxon>Eukaryota</taxon>
        <taxon>Metazoa</taxon>
        <taxon>Chordata</taxon>
        <taxon>Craniata</taxon>
        <taxon>Vertebrata</taxon>
        <taxon>Euteleostomi</taxon>
        <taxon>Actinopterygii</taxon>
        <taxon>Neopterygii</taxon>
        <taxon>Teleostei</taxon>
        <taxon>Neoteleostei</taxon>
        <taxon>Acanthomorphata</taxon>
        <taxon>Eupercaria</taxon>
        <taxon>Moronidae</taxon>
        <taxon>Dicentrarchus</taxon>
    </lineage>
</organism>
<keyword evidence="7" id="KW-1185">Reference proteome</keyword>
<dbReference type="Pfam" id="PF04548">
    <property type="entry name" value="AIG1"/>
    <property type="match status" value="3"/>
</dbReference>
<dbReference type="InterPro" id="IPR006703">
    <property type="entry name" value="G_AIG1"/>
</dbReference>
<dbReference type="PANTHER" id="PTHR10903:SF170">
    <property type="entry name" value="GTPASE IMAP FAMILY MEMBER 7"/>
    <property type="match status" value="1"/>
</dbReference>
<evidence type="ECO:0000256" key="2">
    <source>
        <dbReference type="ARBA" id="ARBA00022741"/>
    </source>
</evidence>
<dbReference type="RefSeq" id="XP_051277832.1">
    <property type="nucleotide sequence ID" value="XM_051421872.1"/>
</dbReference>
<comment type="similarity">
    <text evidence="1">Belongs to the TRAFAC class TrmE-Era-EngA-EngB-Septin-like GTPase superfamily. AIG1/Toc34/Toc159-like paraseptin GTPase family. IAN subfamily.</text>
</comment>
<sequence length="937" mass="109317">MASSAAHASELRIVVIGKSQNKKTILTNYMTGKKDFLFLKMSTQCTVATGQCKKIPLTVVKTSDVFSLPEDKVRHEMKKCVALCPPGPNVLLLLAKPSDFSEDDRQKLKFILSFFGQDAFKYSMVIFTHNEEGKNSAVDKLIRDCRQRQHRVNFDRKDLSESDLEELIKKMETIVNDNKGAHLNCTEGAHHMTVPVTSKRPLNLVLCGRHGTWKTLAANAILGKPKFGPPAASECVKNQGEVCGRQVSTVELPALYGKCQEALKQHVFRCLSLCDPEGVHAFILVLPVGPLTNEDKGELETIKSTFTSRVNDFTMILFTAESDPNSPAVVNYIKSDRDIQHLCQSCGGRYIVFNIKDKQQVSEVLHTVEKMTLEGSRCFTKQMIVKPREKKGTGCKSEQKMAGYQPQSRESLRMVLIGKTGCGKSATANTILGRECFTSRTSMKSVTRLCQKETGEIDGRPVAVVDTPGLYDTSLSNDEVKEELVKCISLLAPGPHVFLLVVQIGRFTQEEKNTVELIKEIFGKKSGHFIIVIFTRGDELENQTIESYMEEESDDFVKKLLADCGGRYQVFNNRNRKNNEQVRKLLNKIKAMGEKNGGSYYTTEMFQEAEAAIQKEVQRILKQKEEEMQREKEELQRKHDEEIQAKKKKINKERAERDKALKEKEEYINKEHEKRKREEERREEENRDSKIYEELERQQWEQKLQNLEKKIQSESDKNTNADKKLMQNREEMRQEREAWEKERKEWWETRHREDQQRQEEEQTRLKKLREEYQQERNEYENKRKEDRLRRELEEREWRKVQENYEKREQEIKKKNAEEARKQAEEFNEFRLKYSADFVALMEKHDKEMEDMKQKQQKNNDLMLRHLLTNKMYQKEFERLKKKQEQEMNELQLNYSEENAEDLDEAISELQKKHDEEVNVWVQEHAEKATADKACSIL</sequence>
<evidence type="ECO:0000256" key="3">
    <source>
        <dbReference type="ARBA" id="ARBA00023134"/>
    </source>
</evidence>
<dbReference type="InterPro" id="IPR045058">
    <property type="entry name" value="GIMA/IAN/Toc"/>
</dbReference>
<dbReference type="CDD" id="cd01852">
    <property type="entry name" value="AIG1"/>
    <property type="match status" value="1"/>
</dbReference>
<dbReference type="Proteomes" id="UP000694389">
    <property type="component" value="Unassembled WGS sequence"/>
</dbReference>
<dbReference type="OMA" id="HEMKKCV"/>
<evidence type="ECO:0000313" key="7">
    <source>
        <dbReference type="Proteomes" id="UP000694389"/>
    </source>
</evidence>
<keyword evidence="2" id="KW-0547">Nucleotide-binding</keyword>
<reference evidence="6" key="1">
    <citation type="submission" date="2025-08" db="UniProtKB">
        <authorList>
            <consortium name="Ensembl"/>
        </authorList>
    </citation>
    <scope>IDENTIFICATION</scope>
</reference>
<feature type="region of interest" description="Disordered" evidence="4">
    <location>
        <begin position="630"/>
        <end position="692"/>
    </location>
</feature>
<evidence type="ECO:0000259" key="5">
    <source>
        <dbReference type="PROSITE" id="PS51720"/>
    </source>
</evidence>
<feature type="domain" description="AIG1-type G" evidence="5">
    <location>
        <begin position="199"/>
        <end position="388"/>
    </location>
</feature>
<dbReference type="OrthoDB" id="8954335at2759"/>
<name>A0A8C4H5E3_DICLA</name>
<dbReference type="PANTHER" id="PTHR10903">
    <property type="entry name" value="GTPASE, IMAP FAMILY MEMBER-RELATED"/>
    <property type="match status" value="1"/>
</dbReference>
<keyword evidence="3" id="KW-0342">GTP-binding</keyword>
<dbReference type="Gene3D" id="3.40.50.300">
    <property type="entry name" value="P-loop containing nucleotide triphosphate hydrolases"/>
    <property type="match status" value="3"/>
</dbReference>
<protein>
    <recommendedName>
        <fullName evidence="5">AIG1-type G domain-containing protein</fullName>
    </recommendedName>
</protein>
<accession>A0A8C4H5E3</accession>
<feature type="compositionally biased region" description="Basic and acidic residues" evidence="4">
    <location>
        <begin position="652"/>
        <end position="692"/>
    </location>
</feature>
<gene>
    <name evidence="6" type="primary">LOC127375707</name>
</gene>
<dbReference type="PROSITE" id="PS51720">
    <property type="entry name" value="G_AIG1"/>
    <property type="match status" value="2"/>
</dbReference>
<dbReference type="AlphaFoldDB" id="A0A8C4H5E3"/>
<dbReference type="Ensembl" id="ENSDLAT00005040056.2">
    <property type="protein sequence ID" value="ENSDLAP00005037537.1"/>
    <property type="gene ID" value="ENSDLAG00005016735.2"/>
</dbReference>